<reference evidence="1" key="1">
    <citation type="submission" date="2020-10" db="EMBL/GenBank/DDBJ databases">
        <authorList>
            <person name="Gilroy R."/>
        </authorList>
    </citation>
    <scope>NUCLEOTIDE SEQUENCE</scope>
    <source>
        <strain evidence="1">ChiSjej1B19-7085</strain>
    </source>
</reference>
<name>A0A9D1J150_9FIRM</name>
<accession>A0A9D1J150</accession>
<organism evidence="1 2">
    <name type="scientific">Candidatus Gallacutalibacter pullicola</name>
    <dbReference type="NCBI Taxonomy" id="2840830"/>
    <lineage>
        <taxon>Bacteria</taxon>
        <taxon>Bacillati</taxon>
        <taxon>Bacillota</taxon>
        <taxon>Clostridia</taxon>
        <taxon>Eubacteriales</taxon>
        <taxon>Candidatus Gallacutalibacter</taxon>
    </lineage>
</organism>
<dbReference type="EMBL" id="DVHF01000064">
    <property type="protein sequence ID" value="HIR57112.1"/>
    <property type="molecule type" value="Genomic_DNA"/>
</dbReference>
<dbReference type="AlphaFoldDB" id="A0A9D1J150"/>
<comment type="caution">
    <text evidence="1">The sequence shown here is derived from an EMBL/GenBank/DDBJ whole genome shotgun (WGS) entry which is preliminary data.</text>
</comment>
<dbReference type="Proteomes" id="UP000886785">
    <property type="component" value="Unassembled WGS sequence"/>
</dbReference>
<sequence>MKQPYPCRGCRMKFQTSGNICISYYDYVVSGGIKSARCSIDMRRDVIRILKERKKSHEAV</sequence>
<evidence type="ECO:0000313" key="1">
    <source>
        <dbReference type="EMBL" id="HIR57112.1"/>
    </source>
</evidence>
<reference evidence="1" key="2">
    <citation type="journal article" date="2021" name="PeerJ">
        <title>Extensive microbial diversity within the chicken gut microbiome revealed by metagenomics and culture.</title>
        <authorList>
            <person name="Gilroy R."/>
            <person name="Ravi A."/>
            <person name="Getino M."/>
            <person name="Pursley I."/>
            <person name="Horton D.L."/>
            <person name="Alikhan N.F."/>
            <person name="Baker D."/>
            <person name="Gharbi K."/>
            <person name="Hall N."/>
            <person name="Watson M."/>
            <person name="Adriaenssens E.M."/>
            <person name="Foster-Nyarko E."/>
            <person name="Jarju S."/>
            <person name="Secka A."/>
            <person name="Antonio M."/>
            <person name="Oren A."/>
            <person name="Chaudhuri R.R."/>
            <person name="La Ragione R."/>
            <person name="Hildebrand F."/>
            <person name="Pallen M.J."/>
        </authorList>
    </citation>
    <scope>NUCLEOTIDE SEQUENCE</scope>
    <source>
        <strain evidence="1">ChiSjej1B19-7085</strain>
    </source>
</reference>
<gene>
    <name evidence="1" type="ORF">IAA54_05535</name>
</gene>
<protein>
    <submittedName>
        <fullName evidence="1">Uncharacterized protein</fullName>
    </submittedName>
</protein>
<proteinExistence type="predicted"/>
<evidence type="ECO:0000313" key="2">
    <source>
        <dbReference type="Proteomes" id="UP000886785"/>
    </source>
</evidence>